<proteinExistence type="predicted"/>
<dbReference type="PROSITE" id="PS50106">
    <property type="entry name" value="PDZ"/>
    <property type="match status" value="1"/>
</dbReference>
<feature type="compositionally biased region" description="Basic residues" evidence="1">
    <location>
        <begin position="1588"/>
        <end position="1600"/>
    </location>
</feature>
<feature type="compositionally biased region" description="Low complexity" evidence="1">
    <location>
        <begin position="1283"/>
        <end position="1294"/>
    </location>
</feature>
<feature type="compositionally biased region" description="Low complexity" evidence="1">
    <location>
        <begin position="685"/>
        <end position="700"/>
    </location>
</feature>
<dbReference type="InterPro" id="IPR011993">
    <property type="entry name" value="PH-like_dom_sf"/>
</dbReference>
<organism evidence="4 5">
    <name type="scientific">Aedes albopictus</name>
    <name type="common">Asian tiger mosquito</name>
    <name type="synonym">Stegomyia albopicta</name>
    <dbReference type="NCBI Taxonomy" id="7160"/>
    <lineage>
        <taxon>Eukaryota</taxon>
        <taxon>Metazoa</taxon>
        <taxon>Ecdysozoa</taxon>
        <taxon>Arthropoda</taxon>
        <taxon>Hexapoda</taxon>
        <taxon>Insecta</taxon>
        <taxon>Pterygota</taxon>
        <taxon>Neoptera</taxon>
        <taxon>Endopterygota</taxon>
        <taxon>Diptera</taxon>
        <taxon>Nematocera</taxon>
        <taxon>Culicoidea</taxon>
        <taxon>Culicidae</taxon>
        <taxon>Culicinae</taxon>
        <taxon>Aedini</taxon>
        <taxon>Aedes</taxon>
        <taxon>Stegomyia</taxon>
    </lineage>
</organism>
<keyword evidence="5" id="KW-1185">Reference proteome</keyword>
<feature type="region of interest" description="Disordered" evidence="1">
    <location>
        <begin position="415"/>
        <end position="509"/>
    </location>
</feature>
<evidence type="ECO:0000313" key="4">
    <source>
        <dbReference type="EnsemblMetazoa" id="AALFPA23_000237.P37859"/>
    </source>
</evidence>
<feature type="compositionally biased region" description="Low complexity" evidence="1">
    <location>
        <begin position="415"/>
        <end position="428"/>
    </location>
</feature>
<feature type="compositionally biased region" description="Basic and acidic residues" evidence="1">
    <location>
        <begin position="1371"/>
        <end position="1380"/>
    </location>
</feature>
<feature type="region of interest" description="Disordered" evidence="1">
    <location>
        <begin position="1057"/>
        <end position="1248"/>
    </location>
</feature>
<dbReference type="SUPFAM" id="SSF81995">
    <property type="entry name" value="beta-sandwich domain of Sec23/24"/>
    <property type="match status" value="1"/>
</dbReference>
<dbReference type="InterPro" id="IPR001478">
    <property type="entry name" value="PDZ"/>
</dbReference>
<feature type="region of interest" description="Disordered" evidence="1">
    <location>
        <begin position="222"/>
        <end position="246"/>
    </location>
</feature>
<feature type="domain" description="PH" evidence="2">
    <location>
        <begin position="1837"/>
        <end position="1936"/>
    </location>
</feature>
<feature type="compositionally biased region" description="Basic and acidic residues" evidence="1">
    <location>
        <begin position="1321"/>
        <end position="1346"/>
    </location>
</feature>
<dbReference type="SMART" id="SM00228">
    <property type="entry name" value="PDZ"/>
    <property type="match status" value="1"/>
</dbReference>
<dbReference type="Pfam" id="PF00169">
    <property type="entry name" value="PH"/>
    <property type="match status" value="2"/>
</dbReference>
<feature type="compositionally biased region" description="Acidic residues" evidence="1">
    <location>
        <begin position="746"/>
        <end position="758"/>
    </location>
</feature>
<feature type="compositionally biased region" description="Pro residues" evidence="1">
    <location>
        <begin position="701"/>
        <end position="724"/>
    </location>
</feature>
<feature type="domain" description="PDZ" evidence="3">
    <location>
        <begin position="1747"/>
        <end position="1824"/>
    </location>
</feature>
<dbReference type="CDD" id="cd00136">
    <property type="entry name" value="PDZ_canonical"/>
    <property type="match status" value="1"/>
</dbReference>
<feature type="compositionally biased region" description="Polar residues" evidence="1">
    <location>
        <begin position="1506"/>
        <end position="1517"/>
    </location>
</feature>
<feature type="domain" description="PH" evidence="2">
    <location>
        <begin position="1958"/>
        <end position="2055"/>
    </location>
</feature>
<evidence type="ECO:0000313" key="5">
    <source>
        <dbReference type="Proteomes" id="UP000069940"/>
    </source>
</evidence>
<dbReference type="SUPFAM" id="SSF50156">
    <property type="entry name" value="PDZ domain-like"/>
    <property type="match status" value="1"/>
</dbReference>
<accession>A0ABM1XJK7</accession>
<feature type="compositionally biased region" description="Low complexity" evidence="1">
    <location>
        <begin position="446"/>
        <end position="459"/>
    </location>
</feature>
<dbReference type="EnsemblMetazoa" id="AALFPA23_000237.R37859">
    <property type="protein sequence ID" value="AALFPA23_000237.P37859"/>
    <property type="gene ID" value="AALFPA23_000237"/>
</dbReference>
<feature type="compositionally biased region" description="Basic and acidic residues" evidence="1">
    <location>
        <begin position="1095"/>
        <end position="1105"/>
    </location>
</feature>
<dbReference type="SUPFAM" id="SSF50729">
    <property type="entry name" value="PH domain-like"/>
    <property type="match status" value="2"/>
</dbReference>
<name>A0ABM1XJK7_AEDAL</name>
<feature type="compositionally biased region" description="Polar residues" evidence="1">
    <location>
        <begin position="954"/>
        <end position="963"/>
    </location>
</feature>
<reference evidence="5" key="1">
    <citation type="journal article" date="2015" name="Proc. Natl. Acad. Sci. U.S.A.">
        <title>Genome sequence of the Asian Tiger mosquito, Aedes albopictus, reveals insights into its biology, genetics, and evolution.</title>
        <authorList>
            <person name="Chen X.G."/>
            <person name="Jiang X."/>
            <person name="Gu J."/>
            <person name="Xu M."/>
            <person name="Wu Y."/>
            <person name="Deng Y."/>
            <person name="Zhang C."/>
            <person name="Bonizzoni M."/>
            <person name="Dermauw W."/>
            <person name="Vontas J."/>
            <person name="Armbruster P."/>
            <person name="Huang X."/>
            <person name="Yang Y."/>
            <person name="Zhang H."/>
            <person name="He W."/>
            <person name="Peng H."/>
            <person name="Liu Y."/>
            <person name="Wu K."/>
            <person name="Chen J."/>
            <person name="Lirakis M."/>
            <person name="Topalis P."/>
            <person name="Van Leeuwen T."/>
            <person name="Hall A.B."/>
            <person name="Jiang X."/>
            <person name="Thorpe C."/>
            <person name="Mueller R.L."/>
            <person name="Sun C."/>
            <person name="Waterhouse R.M."/>
            <person name="Yan G."/>
            <person name="Tu Z.J."/>
            <person name="Fang X."/>
            <person name="James A.A."/>
        </authorList>
    </citation>
    <scope>NUCLEOTIDE SEQUENCE [LARGE SCALE GENOMIC DNA]</scope>
    <source>
        <strain evidence="5">Foshan</strain>
    </source>
</reference>
<feature type="compositionally biased region" description="Polar residues" evidence="1">
    <location>
        <begin position="1224"/>
        <end position="1241"/>
    </location>
</feature>
<feature type="region of interest" description="Disordered" evidence="1">
    <location>
        <begin position="1"/>
        <end position="62"/>
    </location>
</feature>
<dbReference type="PANTHER" id="PTHR47644:SF1">
    <property type="entry name" value="PDZ DOMAIN-CONTAINING PROTEIN"/>
    <property type="match status" value="1"/>
</dbReference>
<feature type="compositionally biased region" description="Basic residues" evidence="1">
    <location>
        <begin position="1416"/>
        <end position="1429"/>
    </location>
</feature>
<dbReference type="InterPro" id="IPR036034">
    <property type="entry name" value="PDZ_sf"/>
</dbReference>
<feature type="region of interest" description="Disordered" evidence="1">
    <location>
        <begin position="1559"/>
        <end position="1648"/>
    </location>
</feature>
<feature type="compositionally biased region" description="Basic and acidic residues" evidence="1">
    <location>
        <begin position="812"/>
        <end position="825"/>
    </location>
</feature>
<feature type="compositionally biased region" description="Polar residues" evidence="1">
    <location>
        <begin position="1186"/>
        <end position="1210"/>
    </location>
</feature>
<dbReference type="PANTHER" id="PTHR47644">
    <property type="entry name" value="AGAP008221-PA"/>
    <property type="match status" value="1"/>
</dbReference>
<evidence type="ECO:0000256" key="1">
    <source>
        <dbReference type="SAM" id="MobiDB-lite"/>
    </source>
</evidence>
<dbReference type="Pfam" id="PF00595">
    <property type="entry name" value="PDZ"/>
    <property type="match status" value="1"/>
</dbReference>
<sequence length="2061" mass="227572">MAATMPRSGGLHHASSLGNIEASSSQSNTNLAARSYDSEDENMGRKKGRPFDTGPGSRAPVYSKGDIREQYCLTDRQLNSIEQPRRERFFGCWSGRNAHQSFLGVCVGRRAPSDENLADYAPMQRYPRYMNTGPITKSILQQYDDELDNPYFRRKPTSFLAGSGGAAGAGGGGAMVTGSSATLPAGDMRRCTWMPMDDDAVRIEGPRLSLAIPTVSVLPFLSPQPAPNSYHRQQQQQQQQQSPPYHRRLHCSTSAIDLDRPSPSGSMPSSPFVLDASCLPVPPPPAFSSPPEPTANLSHSTEHLTGLYRCPAHTDLPPAPPPPPPPNVGLIDGVAGGPPRTKHVSFARSYTLTSFDEAMGGRPLSRLAAARSQERLIGGKKPTITLAQHQPTAAQYGTPLHSILQQPNQQPLLAQQLQQQHQQLQVGQPQPPPSVHQHIHAHQHLQHLQAHPGQLISQHPHQHQHHIALIQQQQQQQHHHQQPPPGSGGLLTTSSVPPTIQQQQQHQLQQQQQQQQQEVVVVEKIKRSAMKTQATQTEVYLNKKAAAPHHLSLSPRTIHRVKMVSQGAQTNGGLNGRKLTKSLSEAADRIQENGIDVGGIESEELKTNSLNRRMSAHHVAMQQDKQNQQRRASYAYVTPETHTLTRRNSITHQQVQKVQPMIQTQVQQQQPQIQKQPQQPPPQQHQPQQQPQQQQFQPLVKPQPPIFSQPSHPPPSCPITPPNIQPLDMQDDTKSSSDESCSTCESESEKDDKEEQEIFIDFKPRISPVPSPSAVKKKKLQKTLSEGEILLDRKKTKPSDQAPTSAISASEEDLKSPVVDPHKDANLQFSETPIKDEGIFIGGPGPGDADRRKESFRKRSVSLDDPTSMEEEKGLLEELEADSKDDRTATAPPSPSRDERLSIKSHSPFHSSESLATRDNSDGIWNESQATIMTPSLTENGKLTPTSKRKNLLLQHQQRSSMDTDALDMEDIADQPLPPLPVTVTATPQSTVSPTSIQSLAPQLSVHPSTATTANGTIPSPSTAVAVTTGIVKPTPSIAVIPSLSIEREERDLLLQQQQKQMHKSATLRRPSRPLSPSKRRGSEQHQKQLSKIEPLIHRSPDNNERIVPSNLKDQSPISAPATPHQTHPPEFFKQSTVTSTVPPSSSSSSRMPPATAVAPSPRFEHAKLKGLDDKDLLGDGGAGSEGSTTEDYNTCTDNSKRTVTATSSAVGGGSKGIFKPTHTIRQPTSKQVTANATQDGSSFESASSLYSLARVDAICEDTPPIEERPVAPQIPPLPKPSPAHSVSSSSSGSFNMANKKRTSSPSRQTISKVLPSKAKIKPESISDDERSEKRYSSSHDEKDTKGTLARPARRGRDWNEEERRRKKSLFKLEFDKDSLKTYTTPMRQPSPGFKKLSPEDKGALNVLDGASPSSKQKRFRPKTRKLPRSRTAAGGEEPVSTPMRRVKTPLIRSPEKPQASTLPVHAMTAPKLSPSQYYSQIRSPPSGSSPLKQKISPEKRLKAISTESLRSVSPGSDSVFYSEADGLSQSDKQVHCHHCGKDVEVVSVPGESEGSMTALTLDSTDGDRPDIVQPPEGFADSPDCTKTPHHTRLYKKMDKRFRSEDRHADRRHFKSRQEYRAKSEERGKDDSEQGTLRPAGSSPCVAPVAPYSEHQVEPEQGVYHGNYKAGLWICIADRDVWRRHDLLGEGSFDRPPRDLAERRGSTESEKDFRKKYQAITHRLVHRKSCVEMYRRQNTNSFETDKTVVVCRKSGEFGFRIHGSKPVVVSAIEPDTPAETSGLEVGDIVLSVNGISVIDKSHSEVVKIAHAGSDTLELEVARTIGVLSPLEDTTVNPAIYSGFLWRLSSSSTTKWVRRWFSLRPDHCLYYYKSELDIQPIGAIILTNHKVERLGLEAGGRPFAFAIETEEGTKVKLAGDTDEAASRWMAIISHAAQQNDLWLDTSARNLRLPPNGIPKPDCVGTLTKLGSKWRSWTKRYCVLKDAVIYFYHDSTSKNAFGMACLQGYRVQPSSAGGKKYAFEIVPPELTLRHYYFHTDTEMDKKRWVAALEYSIDRWMKAG</sequence>
<feature type="compositionally biased region" description="Basic and acidic residues" evidence="1">
    <location>
        <begin position="1355"/>
        <end position="1364"/>
    </location>
</feature>
<feature type="compositionally biased region" description="Polar residues" evidence="1">
    <location>
        <begin position="904"/>
        <end position="918"/>
    </location>
</feature>
<evidence type="ECO:0000259" key="2">
    <source>
        <dbReference type="PROSITE" id="PS50003"/>
    </source>
</evidence>
<feature type="compositionally biased region" description="Polar residues" evidence="1">
    <location>
        <begin position="1474"/>
        <end position="1492"/>
    </location>
</feature>
<dbReference type="PROSITE" id="PS50003">
    <property type="entry name" value="PH_DOMAIN"/>
    <property type="match status" value="2"/>
</dbReference>
<feature type="compositionally biased region" description="Basic residues" evidence="1">
    <location>
        <begin position="1061"/>
        <end position="1072"/>
    </location>
</feature>
<dbReference type="Gene3D" id="2.30.29.30">
    <property type="entry name" value="Pleckstrin-homology domain (PH domain)/Phosphotyrosine-binding domain (PTB)"/>
    <property type="match status" value="2"/>
</dbReference>
<feature type="compositionally biased region" description="Low complexity" evidence="1">
    <location>
        <begin position="656"/>
        <end position="677"/>
    </location>
</feature>
<feature type="compositionally biased region" description="Polar residues" evidence="1">
    <location>
        <begin position="926"/>
        <end position="946"/>
    </location>
</feature>
<dbReference type="SMART" id="SM00233">
    <property type="entry name" value="PH"/>
    <property type="match status" value="2"/>
</dbReference>
<dbReference type="Proteomes" id="UP000069940">
    <property type="component" value="Unassembled WGS sequence"/>
</dbReference>
<reference evidence="4" key="2">
    <citation type="submission" date="2025-05" db="UniProtKB">
        <authorList>
            <consortium name="EnsemblMetazoa"/>
        </authorList>
    </citation>
    <scope>IDENTIFICATION</scope>
    <source>
        <strain evidence="4">Foshan</strain>
    </source>
</reference>
<evidence type="ECO:0000259" key="3">
    <source>
        <dbReference type="PROSITE" id="PS50106"/>
    </source>
</evidence>
<feature type="region of interest" description="Disordered" evidence="1">
    <location>
        <begin position="1692"/>
        <end position="1712"/>
    </location>
</feature>
<feature type="compositionally biased region" description="Low complexity" evidence="1">
    <location>
        <begin position="1136"/>
        <end position="1150"/>
    </location>
</feature>
<feature type="region of interest" description="Disordered" evidence="1">
    <location>
        <begin position="1261"/>
        <end position="1520"/>
    </location>
</feature>
<dbReference type="RefSeq" id="XP_062705679.1">
    <property type="nucleotide sequence ID" value="XM_062849695.1"/>
</dbReference>
<dbReference type="InterPro" id="IPR001849">
    <property type="entry name" value="PH_domain"/>
</dbReference>
<dbReference type="GeneID" id="109409200"/>
<dbReference type="Gene3D" id="2.30.42.10">
    <property type="match status" value="1"/>
</dbReference>
<feature type="compositionally biased region" description="Low complexity" evidence="1">
    <location>
        <begin position="467"/>
        <end position="476"/>
    </location>
</feature>
<feature type="compositionally biased region" description="Basic and acidic residues" evidence="1">
    <location>
        <begin position="870"/>
        <end position="888"/>
    </location>
</feature>
<feature type="compositionally biased region" description="Pro residues" evidence="1">
    <location>
        <begin position="1273"/>
        <end position="1282"/>
    </location>
</feature>
<protein>
    <submittedName>
        <fullName evidence="4">Uncharacterized protein</fullName>
    </submittedName>
</protein>
<feature type="compositionally biased region" description="Basic and acidic residues" evidence="1">
    <location>
        <begin position="1163"/>
        <end position="1178"/>
    </location>
</feature>
<feature type="compositionally biased region" description="Basic and acidic residues" evidence="1">
    <location>
        <begin position="1616"/>
        <end position="1632"/>
    </location>
</feature>
<feature type="compositionally biased region" description="Polar residues" evidence="1">
    <location>
        <begin position="490"/>
        <end position="500"/>
    </location>
</feature>
<feature type="compositionally biased region" description="Polar residues" evidence="1">
    <location>
        <begin position="799"/>
        <end position="808"/>
    </location>
</feature>
<feature type="compositionally biased region" description="Polar residues" evidence="1">
    <location>
        <begin position="989"/>
        <end position="1021"/>
    </location>
</feature>
<feature type="compositionally biased region" description="Polar residues" evidence="1">
    <location>
        <begin position="16"/>
        <end position="32"/>
    </location>
</feature>
<feature type="region of interest" description="Disordered" evidence="1">
    <location>
        <begin position="654"/>
        <end position="1021"/>
    </location>
</feature>